<dbReference type="AlphaFoldDB" id="A0A5J5HKF8"/>
<keyword evidence="3" id="KW-1185">Reference proteome</keyword>
<dbReference type="RefSeq" id="WP_150441419.1">
    <property type="nucleotide sequence ID" value="NZ_VYKL01000028.1"/>
</dbReference>
<dbReference type="InterPro" id="IPR011608">
    <property type="entry name" value="PRD"/>
</dbReference>
<dbReference type="SUPFAM" id="SSF63520">
    <property type="entry name" value="PTS-regulatory domain, PRD"/>
    <property type="match status" value="1"/>
</dbReference>
<dbReference type="PROSITE" id="PS51372">
    <property type="entry name" value="PRD_2"/>
    <property type="match status" value="1"/>
</dbReference>
<comment type="caution">
    <text evidence="2">The sequence shown here is derived from an EMBL/GenBank/DDBJ whole genome shotgun (WGS) entry which is preliminary data.</text>
</comment>
<feature type="domain" description="PRD" evidence="1">
    <location>
        <begin position="20"/>
        <end position="128"/>
    </location>
</feature>
<reference evidence="2 3" key="1">
    <citation type="submission" date="2019-09" db="EMBL/GenBank/DDBJ databases">
        <title>Whole genome sequences of isolates from the Mars Exploration Rovers.</title>
        <authorList>
            <person name="Seuylemezian A."/>
            <person name="Vaishampayan P."/>
        </authorList>
    </citation>
    <scope>NUCLEOTIDE SEQUENCE [LARGE SCALE GENOMIC DNA]</scope>
    <source>
        <strain evidence="2 3">MER_TA_151</strain>
    </source>
</reference>
<dbReference type="EMBL" id="VYKL01000028">
    <property type="protein sequence ID" value="KAA9021045.1"/>
    <property type="molecule type" value="Genomic_DNA"/>
</dbReference>
<proteinExistence type="predicted"/>
<name>A0A5J5HKF8_9BACI</name>
<evidence type="ECO:0000313" key="3">
    <source>
        <dbReference type="Proteomes" id="UP000326671"/>
    </source>
</evidence>
<sequence length="128" mass="15041">MSETAIPFLSIISTFSNNKIYNREIQKDLIQLIPALEDYINVKLTSRKLVCKSFISHLTRLLERIYVNELIQGEQHCIDAGARIAFHKHHKNLQTIFHNIFPDKNLELTSYEIYLLVLYILRLKKELA</sequence>
<dbReference type="InterPro" id="IPR036634">
    <property type="entry name" value="PRD_sf"/>
</dbReference>
<evidence type="ECO:0000259" key="1">
    <source>
        <dbReference type="PROSITE" id="PS51372"/>
    </source>
</evidence>
<protein>
    <recommendedName>
        <fullName evidence="1">PRD domain-containing protein</fullName>
    </recommendedName>
</protein>
<organism evidence="2 3">
    <name type="scientific">Niallia endozanthoxylica</name>
    <dbReference type="NCBI Taxonomy" id="2036016"/>
    <lineage>
        <taxon>Bacteria</taxon>
        <taxon>Bacillati</taxon>
        <taxon>Bacillota</taxon>
        <taxon>Bacilli</taxon>
        <taxon>Bacillales</taxon>
        <taxon>Bacillaceae</taxon>
        <taxon>Niallia</taxon>
    </lineage>
</organism>
<gene>
    <name evidence="2" type="ORF">F4V44_18040</name>
</gene>
<accession>A0A5J5HKF8</accession>
<dbReference type="GO" id="GO:0006355">
    <property type="term" value="P:regulation of DNA-templated transcription"/>
    <property type="evidence" value="ECO:0007669"/>
    <property type="project" value="InterPro"/>
</dbReference>
<dbReference type="Proteomes" id="UP000326671">
    <property type="component" value="Unassembled WGS sequence"/>
</dbReference>
<evidence type="ECO:0000313" key="2">
    <source>
        <dbReference type="EMBL" id="KAA9021045.1"/>
    </source>
</evidence>